<proteinExistence type="predicted"/>
<name>A0A8J4EKE1_9ACTN</name>
<feature type="region of interest" description="Disordered" evidence="3">
    <location>
        <begin position="141"/>
        <end position="163"/>
    </location>
</feature>
<keyword evidence="6" id="KW-1185">Reference proteome</keyword>
<keyword evidence="1" id="KW-0238">DNA-binding</keyword>
<dbReference type="PANTHER" id="PTHR43214:SF43">
    <property type="entry name" value="TWO-COMPONENT RESPONSE REGULATOR"/>
    <property type="match status" value="1"/>
</dbReference>
<dbReference type="InterPro" id="IPR039420">
    <property type="entry name" value="WalR-like"/>
</dbReference>
<dbReference type="AlphaFoldDB" id="A0A8J4EKE1"/>
<dbReference type="RefSeq" id="WP_203935049.1">
    <property type="nucleotide sequence ID" value="NZ_BOPH01000152.1"/>
</dbReference>
<keyword evidence="2" id="KW-0597">Phosphoprotein</keyword>
<evidence type="ECO:0000256" key="3">
    <source>
        <dbReference type="SAM" id="MobiDB-lite"/>
    </source>
</evidence>
<reference evidence="5" key="1">
    <citation type="submission" date="2021-01" db="EMBL/GenBank/DDBJ databases">
        <title>Whole genome shotgun sequence of Virgisporangium ochraceum NBRC 16418.</title>
        <authorList>
            <person name="Komaki H."/>
            <person name="Tamura T."/>
        </authorList>
    </citation>
    <scope>NUCLEOTIDE SEQUENCE</scope>
    <source>
        <strain evidence="5">NBRC 16418</strain>
    </source>
</reference>
<evidence type="ECO:0000313" key="6">
    <source>
        <dbReference type="Proteomes" id="UP000635606"/>
    </source>
</evidence>
<dbReference type="GO" id="GO:0003677">
    <property type="term" value="F:DNA binding"/>
    <property type="evidence" value="ECO:0007669"/>
    <property type="project" value="UniProtKB-KW"/>
</dbReference>
<protein>
    <recommendedName>
        <fullName evidence="4">Response regulatory domain-containing protein</fullName>
    </recommendedName>
</protein>
<comment type="caution">
    <text evidence="5">The sequence shown here is derived from an EMBL/GenBank/DDBJ whole genome shotgun (WGS) entry which is preliminary data.</text>
</comment>
<evidence type="ECO:0000259" key="4">
    <source>
        <dbReference type="PROSITE" id="PS50110"/>
    </source>
</evidence>
<evidence type="ECO:0000256" key="1">
    <source>
        <dbReference type="ARBA" id="ARBA00023125"/>
    </source>
</evidence>
<organism evidence="5 6">
    <name type="scientific">Virgisporangium ochraceum</name>
    <dbReference type="NCBI Taxonomy" id="65505"/>
    <lineage>
        <taxon>Bacteria</taxon>
        <taxon>Bacillati</taxon>
        <taxon>Actinomycetota</taxon>
        <taxon>Actinomycetes</taxon>
        <taxon>Micromonosporales</taxon>
        <taxon>Micromonosporaceae</taxon>
        <taxon>Virgisporangium</taxon>
    </lineage>
</organism>
<dbReference type="Proteomes" id="UP000635606">
    <property type="component" value="Unassembled WGS sequence"/>
</dbReference>
<dbReference type="GO" id="GO:0000160">
    <property type="term" value="P:phosphorelay signal transduction system"/>
    <property type="evidence" value="ECO:0007669"/>
    <property type="project" value="InterPro"/>
</dbReference>
<gene>
    <name evidence="5" type="ORF">Voc01_101990</name>
</gene>
<evidence type="ECO:0000256" key="2">
    <source>
        <dbReference type="PROSITE-ProRule" id="PRU00169"/>
    </source>
</evidence>
<dbReference type="InterPro" id="IPR001789">
    <property type="entry name" value="Sig_transdc_resp-reg_receiver"/>
</dbReference>
<dbReference type="EMBL" id="BOPH01000152">
    <property type="protein sequence ID" value="GIJ75282.1"/>
    <property type="molecule type" value="Genomic_DNA"/>
</dbReference>
<dbReference type="InterPro" id="IPR058245">
    <property type="entry name" value="NreC/VraR/RcsB-like_REC"/>
</dbReference>
<feature type="domain" description="Response regulatory" evidence="4">
    <location>
        <begin position="6"/>
        <end position="121"/>
    </location>
</feature>
<dbReference type="InterPro" id="IPR011006">
    <property type="entry name" value="CheY-like_superfamily"/>
</dbReference>
<feature type="modified residue" description="4-aspartylphosphate" evidence="2">
    <location>
        <position position="57"/>
    </location>
</feature>
<dbReference type="Pfam" id="PF00072">
    <property type="entry name" value="Response_reg"/>
    <property type="match status" value="1"/>
</dbReference>
<dbReference type="CDD" id="cd17535">
    <property type="entry name" value="REC_NarL-like"/>
    <property type="match status" value="1"/>
</dbReference>
<sequence length="163" mass="17405">MDTPVRVVLVEDHPMFRVGLTATLGLTGDIAVVACAATEQEAGALVAEHRPDVVVLDIGLPDGTGIALIPRLRAESRASHILMLTSYDDASIHAALRAGVRGYVVKTADPDDIVRAVRTVATGAGHFSPTVVDRITTHVATGGRSSDHSTIPQLTRREREIWR</sequence>
<dbReference type="Gene3D" id="3.40.50.2300">
    <property type="match status" value="1"/>
</dbReference>
<dbReference type="PANTHER" id="PTHR43214">
    <property type="entry name" value="TWO-COMPONENT RESPONSE REGULATOR"/>
    <property type="match status" value="1"/>
</dbReference>
<dbReference type="SUPFAM" id="SSF52172">
    <property type="entry name" value="CheY-like"/>
    <property type="match status" value="1"/>
</dbReference>
<accession>A0A8J4EKE1</accession>
<evidence type="ECO:0000313" key="5">
    <source>
        <dbReference type="EMBL" id="GIJ75282.1"/>
    </source>
</evidence>
<dbReference type="PROSITE" id="PS50110">
    <property type="entry name" value="RESPONSE_REGULATORY"/>
    <property type="match status" value="1"/>
</dbReference>
<dbReference type="SMART" id="SM00448">
    <property type="entry name" value="REC"/>
    <property type="match status" value="1"/>
</dbReference>